<evidence type="ECO:0000256" key="6">
    <source>
        <dbReference type="ARBA" id="ARBA00022679"/>
    </source>
</evidence>
<dbReference type="PANTHER" id="PTHR22976">
    <property type="entry name" value="BIOTIN SYNTHASE"/>
    <property type="match status" value="1"/>
</dbReference>
<dbReference type="PIRSF" id="PIRSF001619">
    <property type="entry name" value="Biotin_synth"/>
    <property type="match status" value="1"/>
</dbReference>
<evidence type="ECO:0000256" key="15">
    <source>
        <dbReference type="ARBA" id="ARBA00070199"/>
    </source>
</evidence>
<dbReference type="InterPro" id="IPR024177">
    <property type="entry name" value="Biotin_synthase"/>
</dbReference>
<dbReference type="GO" id="GO:0004076">
    <property type="term" value="F:biotin synthase activity"/>
    <property type="evidence" value="ECO:0007669"/>
    <property type="project" value="UniProtKB-UniRule"/>
</dbReference>
<dbReference type="UniPathway" id="UPA00078">
    <property type="reaction ID" value="UER00162"/>
</dbReference>
<sequence>MQLNKLKEKVLEGYDITYEEALSLIDVSLCKLTEFADEIRKEKCGNKFELCTIINAKSGRCPEDCKYCAQSAHYKTDIDEYDFLDDNTIIESALSNEESGVDRFSIVTSGRRFNKKDVDKLCVTYKKLKKQCSMEFCGSLGLLDHEDLIKLKEAGMSRYHNNLETSRRFFPYICTTHTYDEKLNTIKDAKKAGLEICSGGIFGLGETMIDRIDMAFTLKDIGVKSVPINILNPIKGTPLQNNEPLSYDEIKRSISIYRFILPNVLLRLAGGRGLFEDKGKKAIESGVNSAISGDMLTTYGIKTKDDIDMVKSIGFEVNEVNYE</sequence>
<feature type="binding site" evidence="16 17">
    <location>
        <position position="267"/>
    </location>
    <ligand>
        <name>[2Fe-2S] cluster</name>
        <dbReference type="ChEBI" id="CHEBI:190135"/>
    </ligand>
</feature>
<dbReference type="SFLD" id="SFLDG01278">
    <property type="entry name" value="biotin_synthase_like"/>
    <property type="match status" value="1"/>
</dbReference>
<accession>A0A3E3E147</accession>
<dbReference type="EMBL" id="QUSM01000002">
    <property type="protein sequence ID" value="RGD75066.1"/>
    <property type="molecule type" value="Genomic_DNA"/>
</dbReference>
<dbReference type="PANTHER" id="PTHR22976:SF2">
    <property type="entry name" value="BIOTIN SYNTHASE, MITOCHONDRIAL"/>
    <property type="match status" value="1"/>
</dbReference>
<dbReference type="SFLD" id="SFLDG01060">
    <property type="entry name" value="BATS_domain_containing"/>
    <property type="match status" value="1"/>
</dbReference>
<dbReference type="InterPro" id="IPR007197">
    <property type="entry name" value="rSAM"/>
</dbReference>
<organism evidence="19 20">
    <name type="scientific">Anaerofustis stercorihominis</name>
    <dbReference type="NCBI Taxonomy" id="214853"/>
    <lineage>
        <taxon>Bacteria</taxon>
        <taxon>Bacillati</taxon>
        <taxon>Bacillota</taxon>
        <taxon>Clostridia</taxon>
        <taxon>Eubacteriales</taxon>
        <taxon>Eubacteriaceae</taxon>
        <taxon>Anaerofustis</taxon>
    </lineage>
</organism>
<dbReference type="CDD" id="cd01335">
    <property type="entry name" value="Radical_SAM"/>
    <property type="match status" value="1"/>
</dbReference>
<dbReference type="GO" id="GO:0009102">
    <property type="term" value="P:biotin biosynthetic process"/>
    <property type="evidence" value="ECO:0007669"/>
    <property type="project" value="UniProtKB-UniRule"/>
</dbReference>
<evidence type="ECO:0000256" key="7">
    <source>
        <dbReference type="ARBA" id="ARBA00022691"/>
    </source>
</evidence>
<evidence type="ECO:0000256" key="8">
    <source>
        <dbReference type="ARBA" id="ARBA00022714"/>
    </source>
</evidence>
<evidence type="ECO:0000256" key="14">
    <source>
        <dbReference type="ARBA" id="ARBA00057568"/>
    </source>
</evidence>
<feature type="binding site" evidence="16 17">
    <location>
        <position position="137"/>
    </location>
    <ligand>
        <name>[2Fe-2S] cluster</name>
        <dbReference type="ChEBI" id="CHEBI:190135"/>
    </ligand>
</feature>
<evidence type="ECO:0000256" key="11">
    <source>
        <dbReference type="ARBA" id="ARBA00023004"/>
    </source>
</evidence>
<dbReference type="HAMAP" id="MF_01694">
    <property type="entry name" value="BioB"/>
    <property type="match status" value="1"/>
</dbReference>
<comment type="cofactor">
    <cofactor evidence="17">
        <name>[2Fe-2S] cluster</name>
        <dbReference type="ChEBI" id="CHEBI:190135"/>
    </cofactor>
    <text evidence="17">Binds 1 [2Fe-2S] cluster. The cluster is coordinated with 3 cysteines and 1 arginine.</text>
</comment>
<keyword evidence="11 16" id="KW-0408">Iron</keyword>
<feature type="binding site" evidence="16 17">
    <location>
        <position position="65"/>
    </location>
    <ligand>
        <name>[4Fe-4S] cluster</name>
        <dbReference type="ChEBI" id="CHEBI:49883"/>
        <note>4Fe-4S-S-AdoMet</note>
    </ligand>
</feature>
<gene>
    <name evidence="16 19" type="primary">bioB</name>
    <name evidence="19" type="ORF">DW687_01725</name>
</gene>
<evidence type="ECO:0000256" key="12">
    <source>
        <dbReference type="ARBA" id="ARBA00023014"/>
    </source>
</evidence>
<dbReference type="SFLD" id="SFLDS00029">
    <property type="entry name" value="Radical_SAM"/>
    <property type="match status" value="1"/>
</dbReference>
<keyword evidence="12 16" id="KW-0411">Iron-sulfur</keyword>
<dbReference type="Proteomes" id="UP000261212">
    <property type="component" value="Unassembled WGS sequence"/>
</dbReference>
<evidence type="ECO:0000256" key="10">
    <source>
        <dbReference type="ARBA" id="ARBA00022756"/>
    </source>
</evidence>
<dbReference type="EC" id="2.8.1.6" evidence="4 16"/>
<dbReference type="InterPro" id="IPR013785">
    <property type="entry name" value="Aldolase_TIM"/>
</dbReference>
<dbReference type="Gene3D" id="3.20.20.70">
    <property type="entry name" value="Aldolase class I"/>
    <property type="match status" value="1"/>
</dbReference>
<keyword evidence="5 16" id="KW-0004">4Fe-4S</keyword>
<dbReference type="SUPFAM" id="SSF102114">
    <property type="entry name" value="Radical SAM enzymes"/>
    <property type="match status" value="1"/>
</dbReference>
<dbReference type="Pfam" id="PF06968">
    <property type="entry name" value="BATS"/>
    <property type="match status" value="1"/>
</dbReference>
<keyword evidence="8 16" id="KW-0001">2Fe-2S</keyword>
<evidence type="ECO:0000256" key="4">
    <source>
        <dbReference type="ARBA" id="ARBA00012236"/>
    </source>
</evidence>
<comment type="pathway">
    <text evidence="1 16">Cofactor biosynthesis; biotin biosynthesis; biotin from 7,8-diaminononanoate: step 2/2.</text>
</comment>
<feature type="binding site" evidence="16 17">
    <location>
        <position position="197"/>
    </location>
    <ligand>
        <name>[2Fe-2S] cluster</name>
        <dbReference type="ChEBI" id="CHEBI:190135"/>
    </ligand>
</feature>
<dbReference type="GO" id="GO:0051537">
    <property type="term" value="F:2 iron, 2 sulfur cluster binding"/>
    <property type="evidence" value="ECO:0007669"/>
    <property type="project" value="UniProtKB-KW"/>
</dbReference>
<evidence type="ECO:0000256" key="1">
    <source>
        <dbReference type="ARBA" id="ARBA00004942"/>
    </source>
</evidence>
<comment type="caution">
    <text evidence="19">The sequence shown here is derived from an EMBL/GenBank/DDBJ whole genome shotgun (WGS) entry which is preliminary data.</text>
</comment>
<dbReference type="SMART" id="SM00729">
    <property type="entry name" value="Elp3"/>
    <property type="match status" value="1"/>
</dbReference>
<comment type="function">
    <text evidence="14 16">Catalyzes the conversion of dethiobiotin (DTB) to biotin by the insertion of a sulfur atom into dethiobiotin via a radical-based mechanism.</text>
</comment>
<feature type="binding site" evidence="16 17">
    <location>
        <position position="68"/>
    </location>
    <ligand>
        <name>[4Fe-4S] cluster</name>
        <dbReference type="ChEBI" id="CHEBI:49883"/>
        <note>4Fe-4S-S-AdoMet</note>
    </ligand>
</feature>
<keyword evidence="7 16" id="KW-0949">S-adenosyl-L-methionine</keyword>
<evidence type="ECO:0000256" key="5">
    <source>
        <dbReference type="ARBA" id="ARBA00022485"/>
    </source>
</evidence>
<comment type="subunit">
    <text evidence="3 16">Homodimer.</text>
</comment>
<evidence type="ECO:0000256" key="13">
    <source>
        <dbReference type="ARBA" id="ARBA00051157"/>
    </source>
</evidence>
<dbReference type="InterPro" id="IPR006638">
    <property type="entry name" value="Elp3/MiaA/NifB-like_rSAM"/>
</dbReference>
<proteinExistence type="inferred from homology"/>
<name>A0A3E3E147_9FIRM</name>
<evidence type="ECO:0000256" key="3">
    <source>
        <dbReference type="ARBA" id="ARBA00011738"/>
    </source>
</evidence>
<dbReference type="GO" id="GO:0005506">
    <property type="term" value="F:iron ion binding"/>
    <property type="evidence" value="ECO:0007669"/>
    <property type="project" value="UniProtKB-UniRule"/>
</dbReference>
<feature type="binding site" evidence="16 17">
    <location>
        <position position="61"/>
    </location>
    <ligand>
        <name>[4Fe-4S] cluster</name>
        <dbReference type="ChEBI" id="CHEBI:49883"/>
        <note>4Fe-4S-S-AdoMet</note>
    </ligand>
</feature>
<dbReference type="AlphaFoldDB" id="A0A3E3E147"/>
<evidence type="ECO:0000256" key="2">
    <source>
        <dbReference type="ARBA" id="ARBA00010765"/>
    </source>
</evidence>
<dbReference type="RefSeq" id="WP_117531187.1">
    <property type="nucleotide sequence ID" value="NZ_QUSM01000002.1"/>
</dbReference>
<dbReference type="FunFam" id="3.20.20.70:FF:000026">
    <property type="entry name" value="Biotin synthase"/>
    <property type="match status" value="1"/>
</dbReference>
<feature type="binding site" evidence="16 17">
    <location>
        <position position="105"/>
    </location>
    <ligand>
        <name>[2Fe-2S] cluster</name>
        <dbReference type="ChEBI" id="CHEBI:190135"/>
    </ligand>
</feature>
<dbReference type="PROSITE" id="PS51918">
    <property type="entry name" value="RADICAL_SAM"/>
    <property type="match status" value="1"/>
</dbReference>
<dbReference type="InterPro" id="IPR002684">
    <property type="entry name" value="Biotin_synth/BioAB"/>
</dbReference>
<keyword evidence="10 16" id="KW-0093">Biotin biosynthesis</keyword>
<dbReference type="InterPro" id="IPR010722">
    <property type="entry name" value="BATS_dom"/>
</dbReference>
<evidence type="ECO:0000313" key="19">
    <source>
        <dbReference type="EMBL" id="RGD75066.1"/>
    </source>
</evidence>
<dbReference type="Pfam" id="PF04055">
    <property type="entry name" value="Radical_SAM"/>
    <property type="match status" value="1"/>
</dbReference>
<keyword evidence="9 16" id="KW-0479">Metal-binding</keyword>
<evidence type="ECO:0000256" key="9">
    <source>
        <dbReference type="ARBA" id="ARBA00022723"/>
    </source>
</evidence>
<evidence type="ECO:0000256" key="17">
    <source>
        <dbReference type="PIRSR" id="PIRSR001619-1"/>
    </source>
</evidence>
<dbReference type="InterPro" id="IPR058240">
    <property type="entry name" value="rSAM_sf"/>
</dbReference>
<protein>
    <recommendedName>
        <fullName evidence="15 16">Biotin synthase</fullName>
        <ecNumber evidence="4 16">2.8.1.6</ecNumber>
    </recommendedName>
</protein>
<dbReference type="NCBIfam" id="TIGR00433">
    <property type="entry name" value="bioB"/>
    <property type="match status" value="1"/>
</dbReference>
<evidence type="ECO:0000256" key="16">
    <source>
        <dbReference type="HAMAP-Rule" id="MF_01694"/>
    </source>
</evidence>
<reference evidence="19 20" key="1">
    <citation type="submission" date="2018-08" db="EMBL/GenBank/DDBJ databases">
        <title>A genome reference for cultivated species of the human gut microbiota.</title>
        <authorList>
            <person name="Zou Y."/>
            <person name="Xue W."/>
            <person name="Luo G."/>
        </authorList>
    </citation>
    <scope>NUCLEOTIDE SEQUENCE [LARGE SCALE GENOMIC DNA]</scope>
    <source>
        <strain evidence="19 20">AM25-6</strain>
    </source>
</reference>
<feature type="domain" description="Radical SAM core" evidence="18">
    <location>
        <begin position="43"/>
        <end position="272"/>
    </location>
</feature>
<keyword evidence="6 16" id="KW-0808">Transferase</keyword>
<comment type="cofactor">
    <cofactor evidence="16">
        <name>[2Fe-2S] cluster</name>
        <dbReference type="ChEBI" id="CHEBI:190135"/>
    </cofactor>
    <text evidence="16">Binds 1 [2Fe-2S] cluster. The cluster is coordinated with 3 cysteines and 1 arginine.</text>
</comment>
<evidence type="ECO:0000313" key="20">
    <source>
        <dbReference type="Proteomes" id="UP000261212"/>
    </source>
</evidence>
<comment type="catalytic activity">
    <reaction evidence="13 16">
        <text>(4R,5S)-dethiobiotin + (sulfur carrier)-SH + 2 reduced [2Fe-2S]-[ferredoxin] + 2 S-adenosyl-L-methionine = (sulfur carrier)-H + biotin + 2 5'-deoxyadenosine + 2 L-methionine + 2 oxidized [2Fe-2S]-[ferredoxin]</text>
        <dbReference type="Rhea" id="RHEA:22060"/>
        <dbReference type="Rhea" id="RHEA-COMP:10000"/>
        <dbReference type="Rhea" id="RHEA-COMP:10001"/>
        <dbReference type="Rhea" id="RHEA-COMP:14737"/>
        <dbReference type="Rhea" id="RHEA-COMP:14739"/>
        <dbReference type="ChEBI" id="CHEBI:17319"/>
        <dbReference type="ChEBI" id="CHEBI:29917"/>
        <dbReference type="ChEBI" id="CHEBI:33737"/>
        <dbReference type="ChEBI" id="CHEBI:33738"/>
        <dbReference type="ChEBI" id="CHEBI:57586"/>
        <dbReference type="ChEBI" id="CHEBI:57844"/>
        <dbReference type="ChEBI" id="CHEBI:59789"/>
        <dbReference type="ChEBI" id="CHEBI:64428"/>
        <dbReference type="ChEBI" id="CHEBI:149473"/>
        <dbReference type="EC" id="2.8.1.6"/>
    </reaction>
</comment>
<comment type="similarity">
    <text evidence="2 16">Belongs to the radical SAM superfamily. Biotin synthase family.</text>
</comment>
<dbReference type="GO" id="GO:0051539">
    <property type="term" value="F:4 iron, 4 sulfur cluster binding"/>
    <property type="evidence" value="ECO:0007669"/>
    <property type="project" value="UniProtKB-KW"/>
</dbReference>
<comment type="cofactor">
    <cofactor evidence="16 17">
        <name>[4Fe-4S] cluster</name>
        <dbReference type="ChEBI" id="CHEBI:49883"/>
    </cofactor>
    <text evidence="16 17">Binds 1 [4Fe-4S] cluster. The cluster is coordinated with 3 cysteines and an exchangeable S-adenosyl-L-methionine.</text>
</comment>
<evidence type="ECO:0000259" key="18">
    <source>
        <dbReference type="PROSITE" id="PS51918"/>
    </source>
</evidence>
<dbReference type="SMART" id="SM00876">
    <property type="entry name" value="BATS"/>
    <property type="match status" value="1"/>
</dbReference>